<dbReference type="EMBL" id="MT144621">
    <property type="protein sequence ID" value="QJH95503.1"/>
    <property type="molecule type" value="Genomic_DNA"/>
</dbReference>
<reference evidence="1" key="1">
    <citation type="submission" date="2020-03" db="EMBL/GenBank/DDBJ databases">
        <title>The deep terrestrial virosphere.</title>
        <authorList>
            <person name="Holmfeldt K."/>
            <person name="Nilsson E."/>
            <person name="Simone D."/>
            <person name="Lopez-Fernandez M."/>
            <person name="Wu X."/>
            <person name="de Brujin I."/>
            <person name="Lundin D."/>
            <person name="Andersson A."/>
            <person name="Bertilsson S."/>
            <person name="Dopson M."/>
        </authorList>
    </citation>
    <scope>NUCLEOTIDE SEQUENCE</scope>
    <source>
        <strain evidence="1">TM448A00274</strain>
        <strain evidence="2">TM448B00451</strain>
    </source>
</reference>
<gene>
    <name evidence="1" type="ORF">TM448A00274_0034</name>
    <name evidence="2" type="ORF">TM448B00451_0027</name>
</gene>
<organism evidence="1">
    <name type="scientific">viral metagenome</name>
    <dbReference type="NCBI Taxonomy" id="1070528"/>
    <lineage>
        <taxon>unclassified sequences</taxon>
        <taxon>metagenomes</taxon>
        <taxon>organismal metagenomes</taxon>
    </lineage>
</organism>
<dbReference type="AlphaFoldDB" id="A0A6H1ZEY4"/>
<sequence>MAVYTVQDTTTKKNVTFEWNDPNPPTDADMEEVFKAAGQTPTSTPVSAPEEKSIGGFAGNVAKDAWNIGKGIVQLAGTNPVDVAIGLGKVAVGGSAALQKKMGIIPESTKVEGEDAAREIAAPFVKAVRNPSGIPQQVLDYIYEKPVSAAMNVSAGLGVAGKTAEVSGLAKTASVLSKGSELTNPVTASVKAIKQMSPAGRLISKGLKETIGATTGAGPGAVEEALKGNKSFVKAMRGDITGEEIVNNAKQALNSIKDKRALDYQTRLAEITKTKNANIDITPIKQKLKDLLSNYNVKMSVDPKTGEAVIDTSRVAMGHKGIKDIEGIIKELDGWGSQSGDLTAVGLDTLKRRLSDFYSDSSQARHFVASMESTVKNTITKAVPEYGQMTKGYSEATTLIKDIESGLMMRKQGMTGRVTADQTLRRLSSSMRENFEMRRELVDILGAQSGKNIAGEVAGYTMSPMIPRGLVGKMAAGSAGYIAYLNPKFWPMLAASSPRVMGEFLNVYGKALRQAGNVGKVATQPAVANTLFQAQQIAQPQESEPNAQKGFFD</sequence>
<evidence type="ECO:0000313" key="2">
    <source>
        <dbReference type="EMBL" id="QJH95503.1"/>
    </source>
</evidence>
<proteinExistence type="predicted"/>
<accession>A0A6H1ZEY4</accession>
<dbReference type="EMBL" id="MT143996">
    <property type="protein sequence ID" value="QJA45750.1"/>
    <property type="molecule type" value="Genomic_DNA"/>
</dbReference>
<evidence type="ECO:0000313" key="1">
    <source>
        <dbReference type="EMBL" id="QJA45750.1"/>
    </source>
</evidence>
<name>A0A6H1ZEY4_9ZZZZ</name>
<protein>
    <submittedName>
        <fullName evidence="1">Uncharacterized protein</fullName>
    </submittedName>
</protein>